<sequence length="34" mass="3617">MVIFYQVIAPSTASKPMALIAAKTSASVILIDCY</sequence>
<reference evidence="2" key="1">
    <citation type="journal article" date="2010" name="Mol. Biosyst.">
        <title>Complete genome sequence and comparative analysis of Shewanella violacea, a psychrophilic and piezophilic bacterium from deep sea floor sediments.</title>
        <authorList>
            <person name="Aono E."/>
            <person name="Baba T."/>
            <person name="Ara T."/>
            <person name="Nishi T."/>
            <person name="Nakamichi T."/>
            <person name="Inamoto E."/>
            <person name="Toyonaga H."/>
            <person name="Hasegawa M."/>
            <person name="Takai Y."/>
            <person name="Okumura Y."/>
            <person name="Baba M."/>
            <person name="Tomita M."/>
            <person name="Kato C."/>
            <person name="Oshima T."/>
            <person name="Nakasone K."/>
            <person name="Mori H."/>
        </authorList>
    </citation>
    <scope>NUCLEOTIDE SEQUENCE [LARGE SCALE GENOMIC DNA]</scope>
    <source>
        <strain evidence="2">JCM 10179 / CIP 106290 / LMG 19151 / DSS12</strain>
    </source>
</reference>
<protein>
    <submittedName>
        <fullName evidence="1">Uncharacterized protein</fullName>
    </submittedName>
</protein>
<proteinExistence type="predicted"/>
<accession>D4ZLM9</accession>
<organism evidence="1 2">
    <name type="scientific">Shewanella violacea (strain JCM 10179 / CIP 106290 / LMG 19151 / DSS12)</name>
    <dbReference type="NCBI Taxonomy" id="637905"/>
    <lineage>
        <taxon>Bacteria</taxon>
        <taxon>Pseudomonadati</taxon>
        <taxon>Pseudomonadota</taxon>
        <taxon>Gammaproteobacteria</taxon>
        <taxon>Alteromonadales</taxon>
        <taxon>Shewanellaceae</taxon>
        <taxon>Shewanella</taxon>
    </lineage>
</organism>
<keyword evidence="2" id="KW-1185">Reference proteome</keyword>
<dbReference type="KEGG" id="svo:SVI_2607"/>
<evidence type="ECO:0000313" key="1">
    <source>
        <dbReference type="EMBL" id="BAJ02578.1"/>
    </source>
</evidence>
<dbReference type="Proteomes" id="UP000002350">
    <property type="component" value="Chromosome"/>
</dbReference>
<name>D4ZLM9_SHEVD</name>
<gene>
    <name evidence="1" type="ordered locus">SVI_2607</name>
</gene>
<dbReference type="AlphaFoldDB" id="D4ZLM9"/>
<evidence type="ECO:0000313" key="2">
    <source>
        <dbReference type="Proteomes" id="UP000002350"/>
    </source>
</evidence>
<dbReference type="EMBL" id="AP011177">
    <property type="protein sequence ID" value="BAJ02578.1"/>
    <property type="molecule type" value="Genomic_DNA"/>
</dbReference>
<dbReference type="HOGENOM" id="CLU_3375999_0_0_6"/>